<dbReference type="SMART" id="SM00354">
    <property type="entry name" value="HTH_LACI"/>
    <property type="match status" value="1"/>
</dbReference>
<dbReference type="InterPro" id="IPR046335">
    <property type="entry name" value="LacI/GalR-like_sensor"/>
</dbReference>
<dbReference type="PANTHER" id="PTHR30146">
    <property type="entry name" value="LACI-RELATED TRANSCRIPTIONAL REPRESSOR"/>
    <property type="match status" value="1"/>
</dbReference>
<dbReference type="SUPFAM" id="SSF53822">
    <property type="entry name" value="Periplasmic binding protein-like I"/>
    <property type="match status" value="1"/>
</dbReference>
<dbReference type="SUPFAM" id="SSF47413">
    <property type="entry name" value="lambda repressor-like DNA-binding domains"/>
    <property type="match status" value="1"/>
</dbReference>
<dbReference type="Gene3D" id="3.40.50.2300">
    <property type="match status" value="2"/>
</dbReference>
<dbReference type="Pfam" id="PF00356">
    <property type="entry name" value="LacI"/>
    <property type="match status" value="1"/>
</dbReference>
<dbReference type="GO" id="GO:0003700">
    <property type="term" value="F:DNA-binding transcription factor activity"/>
    <property type="evidence" value="ECO:0007669"/>
    <property type="project" value="TreeGrafter"/>
</dbReference>
<organism evidence="5 6">
    <name type="scientific">Micromonospora chaiyaphumensis</name>
    <dbReference type="NCBI Taxonomy" id="307119"/>
    <lineage>
        <taxon>Bacteria</taxon>
        <taxon>Bacillati</taxon>
        <taxon>Actinomycetota</taxon>
        <taxon>Actinomycetes</taxon>
        <taxon>Micromonosporales</taxon>
        <taxon>Micromonosporaceae</taxon>
        <taxon>Micromonospora</taxon>
    </lineage>
</organism>
<dbReference type="EMBL" id="FMCS01000008">
    <property type="protein sequence ID" value="SCF20899.1"/>
    <property type="molecule type" value="Genomic_DNA"/>
</dbReference>
<dbReference type="InterPro" id="IPR028082">
    <property type="entry name" value="Peripla_BP_I"/>
</dbReference>
<evidence type="ECO:0000256" key="2">
    <source>
        <dbReference type="ARBA" id="ARBA00023125"/>
    </source>
</evidence>
<dbReference type="Proteomes" id="UP000199629">
    <property type="component" value="Unassembled WGS sequence"/>
</dbReference>
<keyword evidence="1" id="KW-0805">Transcription regulation</keyword>
<keyword evidence="2" id="KW-0238">DNA-binding</keyword>
<keyword evidence="6" id="KW-1185">Reference proteome</keyword>
<dbReference type="Gene3D" id="1.10.260.40">
    <property type="entry name" value="lambda repressor-like DNA-binding domains"/>
    <property type="match status" value="1"/>
</dbReference>
<dbReference type="Pfam" id="PF13377">
    <property type="entry name" value="Peripla_BP_3"/>
    <property type="match status" value="1"/>
</dbReference>
<name>A0A1C4YJJ7_9ACTN</name>
<dbReference type="PRINTS" id="PR00036">
    <property type="entry name" value="HTHLACI"/>
</dbReference>
<evidence type="ECO:0000259" key="4">
    <source>
        <dbReference type="PROSITE" id="PS50932"/>
    </source>
</evidence>
<dbReference type="PROSITE" id="PS50932">
    <property type="entry name" value="HTH_LACI_2"/>
    <property type="match status" value="1"/>
</dbReference>
<dbReference type="InterPro" id="IPR010982">
    <property type="entry name" value="Lambda_DNA-bd_dom_sf"/>
</dbReference>
<keyword evidence="3" id="KW-0804">Transcription</keyword>
<protein>
    <submittedName>
        <fullName evidence="5">Transcriptional regulator, LacI family</fullName>
    </submittedName>
</protein>
<dbReference type="InterPro" id="IPR000843">
    <property type="entry name" value="HTH_LacI"/>
</dbReference>
<dbReference type="CDD" id="cd01392">
    <property type="entry name" value="HTH_LacI"/>
    <property type="match status" value="1"/>
</dbReference>
<dbReference type="AlphaFoldDB" id="A0A1C4YJJ7"/>
<evidence type="ECO:0000313" key="5">
    <source>
        <dbReference type="EMBL" id="SCF20899.1"/>
    </source>
</evidence>
<feature type="domain" description="HTH lacI-type" evidence="4">
    <location>
        <begin position="28"/>
        <end position="82"/>
    </location>
</feature>
<gene>
    <name evidence="5" type="ORF">GA0070214_108320</name>
</gene>
<dbReference type="GO" id="GO:0000976">
    <property type="term" value="F:transcription cis-regulatory region binding"/>
    <property type="evidence" value="ECO:0007669"/>
    <property type="project" value="TreeGrafter"/>
</dbReference>
<proteinExistence type="predicted"/>
<dbReference type="PANTHER" id="PTHR30146:SF109">
    <property type="entry name" value="HTH-TYPE TRANSCRIPTIONAL REGULATOR GALS"/>
    <property type="match status" value="1"/>
</dbReference>
<evidence type="ECO:0000313" key="6">
    <source>
        <dbReference type="Proteomes" id="UP000199629"/>
    </source>
</evidence>
<evidence type="ECO:0000256" key="1">
    <source>
        <dbReference type="ARBA" id="ARBA00023015"/>
    </source>
</evidence>
<dbReference type="CDD" id="cd06267">
    <property type="entry name" value="PBP1_LacI_sugar_binding-like"/>
    <property type="match status" value="1"/>
</dbReference>
<accession>A0A1C4YJJ7</accession>
<evidence type="ECO:0000256" key="3">
    <source>
        <dbReference type="ARBA" id="ARBA00023163"/>
    </source>
</evidence>
<sequence length="356" mass="37969">MRPICGHLVWSLLDNEVVVTGMTTAQRPTLEAVARLAGVSRATVSRVVNGSTTVAEPIQQAVRRAVEELGYVPNLAARSLVTQRTDSIALVLPEAATRVFSDDQVFPGIIRGAAQELEAADKQLVLMLAGSPAGHERVERYTTGRHVDGVLFASLHGEDPLPGRLARLGIPVVCSGRPLDGAEVPYVDVDHVGGVAEAVRHLITNGRRRIATIAGPQDMVAGIERLIGYRETVAAAGLPELIAYGDFTRESGTAAMRQLLAADPDLDAVFAASDLMAHAALRTLREAGRRVPDDVAVIGFDDIETAAYTEPPLTTVKQPIVELGRAMTRQLLRIAAGEQVELALLLPTELVVRDSA</sequence>
<reference evidence="6" key="1">
    <citation type="submission" date="2016-06" db="EMBL/GenBank/DDBJ databases">
        <authorList>
            <person name="Varghese N."/>
            <person name="Submissions Spin"/>
        </authorList>
    </citation>
    <scope>NUCLEOTIDE SEQUENCE [LARGE SCALE GENOMIC DNA]</scope>
    <source>
        <strain evidence="6">DSM 45246</strain>
    </source>
</reference>